<organism evidence="1">
    <name type="scientific">human gut metagenome</name>
    <dbReference type="NCBI Taxonomy" id="408170"/>
    <lineage>
        <taxon>unclassified sequences</taxon>
        <taxon>metagenomes</taxon>
        <taxon>organismal metagenomes</taxon>
    </lineage>
</organism>
<dbReference type="EMBL" id="AZMM01008063">
    <property type="protein sequence ID" value="ETJ37737.1"/>
    <property type="molecule type" value="Genomic_DNA"/>
</dbReference>
<sequence>MTPEEYRQHLIWAGSQKMPRTKTGLFTTPTHKLFSGIVPVTTLLAP</sequence>
<protein>
    <submittedName>
        <fullName evidence="1">Uncharacterized protein</fullName>
    </submittedName>
</protein>
<gene>
    <name evidence="1" type="ORF">Q604_UNBC08063G0001</name>
</gene>
<proteinExistence type="predicted"/>
<reference evidence="1" key="1">
    <citation type="submission" date="2013-12" db="EMBL/GenBank/DDBJ databases">
        <title>A Varibaculum cambriense genome reconstructed from a premature infant gut community with otherwise low bacterial novelty that shifts toward anaerobic metabolism during the third week of life.</title>
        <authorList>
            <person name="Brown C.T."/>
            <person name="Sharon I."/>
            <person name="Thomas B.C."/>
            <person name="Castelle C.J."/>
            <person name="Morowitz M.J."/>
            <person name="Banfield J.F."/>
        </authorList>
    </citation>
    <scope>NUCLEOTIDE SEQUENCE</scope>
</reference>
<feature type="non-terminal residue" evidence="1">
    <location>
        <position position="46"/>
    </location>
</feature>
<name>W1Y5B6_9ZZZZ</name>
<evidence type="ECO:0000313" key="1">
    <source>
        <dbReference type="EMBL" id="ETJ37737.1"/>
    </source>
</evidence>
<dbReference type="AlphaFoldDB" id="W1Y5B6"/>
<comment type="caution">
    <text evidence="1">The sequence shown here is derived from an EMBL/GenBank/DDBJ whole genome shotgun (WGS) entry which is preliminary data.</text>
</comment>
<accession>W1Y5B6</accession>